<dbReference type="PROSITE" id="PS01321">
    <property type="entry name" value="RUVC"/>
    <property type="match status" value="1"/>
</dbReference>
<keyword evidence="8 13" id="KW-0460">Magnesium</keyword>
<evidence type="ECO:0000256" key="2">
    <source>
        <dbReference type="ARBA" id="ARBA00022490"/>
    </source>
</evidence>
<evidence type="ECO:0000256" key="4">
    <source>
        <dbReference type="ARBA" id="ARBA00022723"/>
    </source>
</evidence>
<evidence type="ECO:0000313" key="15">
    <source>
        <dbReference type="Proteomes" id="UP000741282"/>
    </source>
</evidence>
<dbReference type="GO" id="GO:0000287">
    <property type="term" value="F:magnesium ion binding"/>
    <property type="evidence" value="ECO:0007669"/>
    <property type="project" value="UniProtKB-UniRule"/>
</dbReference>
<dbReference type="InterPro" id="IPR002176">
    <property type="entry name" value="X-over_junc_endoDNase_RuvC"/>
</dbReference>
<gene>
    <name evidence="13 14" type="primary">ruvC</name>
    <name evidence="14" type="ORF">KC685_01895</name>
</gene>
<evidence type="ECO:0000256" key="7">
    <source>
        <dbReference type="ARBA" id="ARBA00022801"/>
    </source>
</evidence>
<dbReference type="GO" id="GO:0003677">
    <property type="term" value="F:DNA binding"/>
    <property type="evidence" value="ECO:0007669"/>
    <property type="project" value="UniProtKB-KW"/>
</dbReference>
<dbReference type="Gene3D" id="3.30.420.10">
    <property type="entry name" value="Ribonuclease H-like superfamily/Ribonuclease H"/>
    <property type="match status" value="1"/>
</dbReference>
<comment type="subcellular location">
    <subcellularLocation>
        <location evidence="13">Cytoplasm</location>
    </subcellularLocation>
</comment>
<evidence type="ECO:0000256" key="10">
    <source>
        <dbReference type="ARBA" id="ARBA00023172"/>
    </source>
</evidence>
<feature type="active site" evidence="13">
    <location>
        <position position="68"/>
    </location>
</feature>
<keyword evidence="10 13" id="KW-0233">DNA recombination</keyword>
<evidence type="ECO:0000256" key="1">
    <source>
        <dbReference type="ARBA" id="ARBA00009518"/>
    </source>
</evidence>
<reference evidence="14" key="1">
    <citation type="submission" date="2020-04" db="EMBL/GenBank/DDBJ databases">
        <authorList>
            <person name="Zhang T."/>
        </authorList>
    </citation>
    <scope>NUCLEOTIDE SEQUENCE</scope>
    <source>
        <strain evidence="14">HKST-UBA17</strain>
    </source>
</reference>
<organism evidence="14 15">
    <name type="scientific">Candidatus Dojkabacteria bacterium</name>
    <dbReference type="NCBI Taxonomy" id="2099670"/>
    <lineage>
        <taxon>Bacteria</taxon>
        <taxon>Candidatus Dojkabacteria</taxon>
    </lineage>
</organism>
<keyword evidence="11 13" id="KW-0234">DNA repair</keyword>
<keyword evidence="7 13" id="KW-0378">Hydrolase</keyword>
<protein>
    <recommendedName>
        <fullName evidence="13">Crossover junction endodeoxyribonuclease RuvC</fullName>
        <ecNumber evidence="13">3.1.21.10</ecNumber>
    </recommendedName>
    <alternativeName>
        <fullName evidence="13">Holliday junction nuclease RuvC</fullName>
    </alternativeName>
    <alternativeName>
        <fullName evidence="13">Holliday junction resolvase RuvC</fullName>
    </alternativeName>
</protein>
<feature type="active site" evidence="13">
    <location>
        <position position="7"/>
    </location>
</feature>
<comment type="cofactor">
    <cofactor evidence="13">
        <name>Mg(2+)</name>
        <dbReference type="ChEBI" id="CHEBI:18420"/>
    </cofactor>
    <text evidence="13">Binds 2 Mg(2+) ion per subunit.</text>
</comment>
<evidence type="ECO:0000256" key="12">
    <source>
        <dbReference type="ARBA" id="ARBA00029354"/>
    </source>
</evidence>
<sequence>MRFFGIDPGYALVGWAVIDFDDVRNARLIDYGVITTDKHLTIPERLNEIAVDISFLLDKFQPQFAGVETLLFQKNVKTAMSVSQARGVMLYMLQNLGIGIVEVSPLQVKSSIAGYGRATKAQVQENVRMICGLQEVPKPDDAADAVAVAICAYDMIYSGNLSSRQQSE</sequence>
<keyword evidence="9 13" id="KW-0238">DNA-binding</keyword>
<dbReference type="SUPFAM" id="SSF53098">
    <property type="entry name" value="Ribonuclease H-like"/>
    <property type="match status" value="1"/>
</dbReference>
<evidence type="ECO:0000256" key="3">
    <source>
        <dbReference type="ARBA" id="ARBA00022722"/>
    </source>
</evidence>
<comment type="similarity">
    <text evidence="1 13">Belongs to the RuvC family.</text>
</comment>
<evidence type="ECO:0000256" key="6">
    <source>
        <dbReference type="ARBA" id="ARBA00022763"/>
    </source>
</evidence>
<dbReference type="InterPro" id="IPR012337">
    <property type="entry name" value="RNaseH-like_sf"/>
</dbReference>
<dbReference type="NCBIfam" id="NF000711">
    <property type="entry name" value="PRK00039.2-1"/>
    <property type="match status" value="1"/>
</dbReference>
<dbReference type="PANTHER" id="PTHR30194:SF3">
    <property type="entry name" value="CROSSOVER JUNCTION ENDODEOXYRIBONUCLEASE RUVC"/>
    <property type="match status" value="1"/>
</dbReference>
<dbReference type="GO" id="GO:0005737">
    <property type="term" value="C:cytoplasm"/>
    <property type="evidence" value="ECO:0007669"/>
    <property type="project" value="UniProtKB-SubCell"/>
</dbReference>
<evidence type="ECO:0000256" key="11">
    <source>
        <dbReference type="ARBA" id="ARBA00023204"/>
    </source>
</evidence>
<dbReference type="AlphaFoldDB" id="A0A955KY02"/>
<dbReference type="HAMAP" id="MF_00034">
    <property type="entry name" value="RuvC"/>
    <property type="match status" value="1"/>
</dbReference>
<dbReference type="GO" id="GO:0048476">
    <property type="term" value="C:Holliday junction resolvase complex"/>
    <property type="evidence" value="ECO:0007669"/>
    <property type="project" value="UniProtKB-UniRule"/>
</dbReference>
<keyword evidence="3 13" id="KW-0540">Nuclease</keyword>
<keyword evidence="5 13" id="KW-0255">Endonuclease</keyword>
<dbReference type="Pfam" id="PF02075">
    <property type="entry name" value="RuvC"/>
    <property type="match status" value="1"/>
</dbReference>
<dbReference type="GO" id="GO:0008821">
    <property type="term" value="F:crossover junction DNA endonuclease activity"/>
    <property type="evidence" value="ECO:0007669"/>
    <property type="project" value="UniProtKB-UniRule"/>
</dbReference>
<feature type="binding site" evidence="13">
    <location>
        <position position="68"/>
    </location>
    <ligand>
        <name>Mg(2+)</name>
        <dbReference type="ChEBI" id="CHEBI:18420"/>
        <label>2</label>
    </ligand>
</feature>
<feature type="active site" evidence="13">
    <location>
        <position position="141"/>
    </location>
</feature>
<evidence type="ECO:0000256" key="8">
    <source>
        <dbReference type="ARBA" id="ARBA00022842"/>
    </source>
</evidence>
<dbReference type="PANTHER" id="PTHR30194">
    <property type="entry name" value="CROSSOVER JUNCTION ENDODEOXYRIBONUCLEASE RUVC"/>
    <property type="match status" value="1"/>
</dbReference>
<keyword evidence="2 13" id="KW-0963">Cytoplasm</keyword>
<reference evidence="14" key="2">
    <citation type="journal article" date="2021" name="Microbiome">
        <title>Successional dynamics and alternative stable states in a saline activated sludge microbial community over 9 years.</title>
        <authorList>
            <person name="Wang Y."/>
            <person name="Ye J."/>
            <person name="Ju F."/>
            <person name="Liu L."/>
            <person name="Boyd J.A."/>
            <person name="Deng Y."/>
            <person name="Parks D.H."/>
            <person name="Jiang X."/>
            <person name="Yin X."/>
            <person name="Woodcroft B.J."/>
            <person name="Tyson G.W."/>
            <person name="Hugenholtz P."/>
            <person name="Polz M.F."/>
            <person name="Zhang T."/>
        </authorList>
    </citation>
    <scope>NUCLEOTIDE SEQUENCE</scope>
    <source>
        <strain evidence="14">HKST-UBA17</strain>
    </source>
</reference>
<comment type="subunit">
    <text evidence="13">Homodimer which binds Holliday junction (HJ) DNA. The HJ becomes 2-fold symmetrical on binding to RuvC with unstacked arms; it has a different conformation from HJ DNA in complex with RuvA. In the full resolvosome a probable DNA-RuvA(4)-RuvB(12)-RuvC(2) complex forms which resolves the HJ.</text>
</comment>
<evidence type="ECO:0000256" key="13">
    <source>
        <dbReference type="HAMAP-Rule" id="MF_00034"/>
    </source>
</evidence>
<accession>A0A955KY02</accession>
<evidence type="ECO:0000313" key="14">
    <source>
        <dbReference type="EMBL" id="MCA9376651.1"/>
    </source>
</evidence>
<dbReference type="GO" id="GO:0006281">
    <property type="term" value="P:DNA repair"/>
    <property type="evidence" value="ECO:0007669"/>
    <property type="project" value="UniProtKB-UniRule"/>
</dbReference>
<comment type="catalytic activity">
    <reaction evidence="12 13">
        <text>Endonucleolytic cleavage at a junction such as a reciprocal single-stranded crossover between two homologous DNA duplexes (Holliday junction).</text>
        <dbReference type="EC" id="3.1.21.10"/>
    </reaction>
</comment>
<keyword evidence="6 13" id="KW-0227">DNA damage</keyword>
<dbReference type="FunFam" id="3.30.420.10:FF:000002">
    <property type="entry name" value="Crossover junction endodeoxyribonuclease RuvC"/>
    <property type="match status" value="1"/>
</dbReference>
<evidence type="ECO:0000256" key="9">
    <source>
        <dbReference type="ARBA" id="ARBA00023125"/>
    </source>
</evidence>
<dbReference type="InterPro" id="IPR020563">
    <property type="entry name" value="X-over_junc_endoDNase_Mg_BS"/>
</dbReference>
<feature type="binding site" evidence="13">
    <location>
        <position position="7"/>
    </location>
    <ligand>
        <name>Mg(2+)</name>
        <dbReference type="ChEBI" id="CHEBI:18420"/>
        <label>1</label>
    </ligand>
</feature>
<dbReference type="PRINTS" id="PR00696">
    <property type="entry name" value="RSOLVASERUVC"/>
</dbReference>
<feature type="binding site" evidence="13">
    <location>
        <position position="141"/>
    </location>
    <ligand>
        <name>Mg(2+)</name>
        <dbReference type="ChEBI" id="CHEBI:18420"/>
        <label>1</label>
    </ligand>
</feature>
<comment type="caution">
    <text evidence="14">The sequence shown here is derived from an EMBL/GenBank/DDBJ whole genome shotgun (WGS) entry which is preliminary data.</text>
</comment>
<dbReference type="EMBL" id="JAGQLN010000005">
    <property type="protein sequence ID" value="MCA9376651.1"/>
    <property type="molecule type" value="Genomic_DNA"/>
</dbReference>
<dbReference type="Proteomes" id="UP000741282">
    <property type="component" value="Unassembled WGS sequence"/>
</dbReference>
<dbReference type="GO" id="GO:0006310">
    <property type="term" value="P:DNA recombination"/>
    <property type="evidence" value="ECO:0007669"/>
    <property type="project" value="UniProtKB-UniRule"/>
</dbReference>
<proteinExistence type="inferred from homology"/>
<dbReference type="InterPro" id="IPR036397">
    <property type="entry name" value="RNaseH_sf"/>
</dbReference>
<name>A0A955KY02_9BACT</name>
<dbReference type="EC" id="3.1.21.10" evidence="13"/>
<dbReference type="CDD" id="cd16962">
    <property type="entry name" value="RuvC"/>
    <property type="match status" value="1"/>
</dbReference>
<evidence type="ECO:0000256" key="5">
    <source>
        <dbReference type="ARBA" id="ARBA00022759"/>
    </source>
</evidence>
<comment type="function">
    <text evidence="13">The RuvA-RuvB-RuvC complex processes Holliday junction (HJ) DNA during genetic recombination and DNA repair. Endonuclease that resolves HJ intermediates. Cleaves cruciform DNA by making single-stranded nicks across the HJ at symmetrical positions within the homologous arms, yielding a 5'-phosphate and a 3'-hydroxyl group; requires a central core of homology in the junction. The consensus cleavage sequence is 5'-(A/T)TT(C/G)-3'. Cleavage occurs on the 3'-side of the TT dinucleotide at the point of strand exchange. HJ branch migration catalyzed by RuvA-RuvB allows RuvC to scan DNA until it finds its consensus sequence, where it cleaves and resolves the cruciform DNA.</text>
</comment>
<keyword evidence="4 13" id="KW-0479">Metal-binding</keyword>